<dbReference type="InterPro" id="IPR007060">
    <property type="entry name" value="FtsL/DivIC"/>
</dbReference>
<keyword evidence="4" id="KW-1185">Reference proteome</keyword>
<keyword evidence="2" id="KW-1133">Transmembrane helix</keyword>
<evidence type="ECO:0000313" key="3">
    <source>
        <dbReference type="EMBL" id="BAL80807.1"/>
    </source>
</evidence>
<proteinExistence type="predicted"/>
<keyword evidence="1" id="KW-0175">Coiled coil</keyword>
<keyword evidence="2" id="KW-0472">Membrane</keyword>
<protein>
    <submittedName>
        <fullName evidence="3">Septum formation initiator family protein</fullName>
    </submittedName>
</protein>
<evidence type="ECO:0000256" key="2">
    <source>
        <dbReference type="SAM" id="Phobius"/>
    </source>
</evidence>
<sequence>MKKKINIVKIAVVILVLYFFVESILNAFYFVNNYVLLQKKKQELERLKQAQQELKQKIEYAKTDEFIEKYARENLGLAKPNETVIYFKLSDDSKEQTQNFSKNFFENLLNLFKN</sequence>
<name>A0A7U6GEB0_CALEA</name>
<dbReference type="AlphaFoldDB" id="A0A7U6GEB0"/>
<dbReference type="Pfam" id="PF04977">
    <property type="entry name" value="DivIC"/>
    <property type="match status" value="1"/>
</dbReference>
<reference evidence="3 4" key="1">
    <citation type="submission" date="2011-01" db="EMBL/GenBank/DDBJ databases">
        <title>Whole genome sequence of Caldisericum exile AZM16c01.</title>
        <authorList>
            <person name="Narita-Yamada S."/>
            <person name="Kawakoshi A."/>
            <person name="Nakamura S."/>
            <person name="Sasagawa M."/>
            <person name="Fukada J."/>
            <person name="Sekine M."/>
            <person name="Kato Y."/>
            <person name="Fukai R."/>
            <person name="Sasaki K."/>
            <person name="Hanamaki A."/>
            <person name="Narita H."/>
            <person name="Konno Y."/>
            <person name="Mori K."/>
            <person name="Yamazaki S."/>
            <person name="Suzuki K."/>
            <person name="Fujita N."/>
        </authorList>
    </citation>
    <scope>NUCLEOTIDE SEQUENCE [LARGE SCALE GENOMIC DNA]</scope>
    <source>
        <strain evidence="4">DSM 21853 / NBRC 104410 / AZM16c01</strain>
    </source>
</reference>
<evidence type="ECO:0000313" key="4">
    <source>
        <dbReference type="Proteomes" id="UP000004793"/>
    </source>
</evidence>
<dbReference type="RefSeq" id="WP_014453210.1">
    <property type="nucleotide sequence ID" value="NC_017096.1"/>
</dbReference>
<feature type="transmembrane region" description="Helical" evidence="2">
    <location>
        <begin position="7"/>
        <end position="31"/>
    </location>
</feature>
<accession>A0A7U6GEB0</accession>
<dbReference type="EMBL" id="AP012051">
    <property type="protein sequence ID" value="BAL80807.1"/>
    <property type="molecule type" value="Genomic_DNA"/>
</dbReference>
<dbReference type="KEGG" id="cex:CSE_06810"/>
<evidence type="ECO:0000256" key="1">
    <source>
        <dbReference type="SAM" id="Coils"/>
    </source>
</evidence>
<organism evidence="3 4">
    <name type="scientific">Caldisericum exile (strain DSM 21853 / NBRC 104410 / AZM16c01)</name>
    <dbReference type="NCBI Taxonomy" id="511051"/>
    <lineage>
        <taxon>Bacteria</taxon>
        <taxon>Pseudomonadati</taxon>
        <taxon>Caldisericota/Cryosericota group</taxon>
        <taxon>Caldisericota</taxon>
        <taxon>Caldisericia</taxon>
        <taxon>Caldisericales</taxon>
        <taxon>Caldisericaceae</taxon>
        <taxon>Caldisericum</taxon>
    </lineage>
</organism>
<gene>
    <name evidence="3" type="ordered locus">CSE_06810</name>
</gene>
<dbReference type="OrthoDB" id="9815382at2"/>
<keyword evidence="2" id="KW-0812">Transmembrane</keyword>
<dbReference type="Proteomes" id="UP000004793">
    <property type="component" value="Chromosome"/>
</dbReference>
<feature type="coiled-coil region" evidence="1">
    <location>
        <begin position="34"/>
        <end position="64"/>
    </location>
</feature>